<name>E0W5E5_PHYSO</name>
<feature type="chain" id="PRO_5007652765" evidence="7">
    <location>
        <begin position="23"/>
        <end position="489"/>
    </location>
</feature>
<feature type="signal peptide" evidence="7">
    <location>
        <begin position="1"/>
        <end position="22"/>
    </location>
</feature>
<organism evidence="9">
    <name type="scientific">Phytophthora sojae</name>
    <name type="common">Soybean stem and root rot agent</name>
    <name type="synonym">Phytophthora megasperma f. sp. glycines</name>
    <dbReference type="NCBI Taxonomy" id="67593"/>
    <lineage>
        <taxon>Eukaryota</taxon>
        <taxon>Sar</taxon>
        <taxon>Stramenopiles</taxon>
        <taxon>Oomycota</taxon>
        <taxon>Peronosporomycetes</taxon>
        <taxon>Peronosporales</taxon>
        <taxon>Peronosporaceae</taxon>
        <taxon>Phytophthora</taxon>
    </lineage>
</organism>
<dbReference type="VEuPathDB" id="FungiDB:PHYSODRAFT_286249"/>
<dbReference type="InterPro" id="IPR054463">
    <property type="entry name" value="PexRD54_WY"/>
</dbReference>
<reference evidence="9" key="1">
    <citation type="journal article" date="2011" name="Plant Cell">
        <title>Transcriptional programming and functional interactions within the Phytophthora sojae RXLR effector repertoire.</title>
        <authorList>
            <person name="Wang Q."/>
            <person name="Han C."/>
            <person name="Ferreira A.O."/>
            <person name="Yu X."/>
            <person name="Ye W."/>
            <person name="Tripathy S."/>
            <person name="Kale S.D."/>
            <person name="Gu B."/>
            <person name="Sheng Y."/>
            <person name="Sui Y."/>
            <person name="Wang X."/>
            <person name="Zhang Z."/>
            <person name="Cheng B."/>
            <person name="Dong S."/>
            <person name="Shan W."/>
            <person name="Zheng X."/>
            <person name="Dou D."/>
            <person name="Tyler B.M."/>
            <person name="Wang Y."/>
        </authorList>
    </citation>
    <scope>NUCLEOTIDE SEQUENCE</scope>
    <source>
        <strain evidence="9">P7064</strain>
        <strain evidence="10">P7074</strain>
        <strain evidence="11">P7076</strain>
    </source>
</reference>
<evidence type="ECO:0000259" key="8">
    <source>
        <dbReference type="Pfam" id="PF22748"/>
    </source>
</evidence>
<dbReference type="RefSeq" id="XP_009528855.1">
    <property type="nucleotide sequence ID" value="XM_009530560.1"/>
</dbReference>
<keyword evidence="4" id="KW-0964">Secreted</keyword>
<evidence type="ECO:0000256" key="3">
    <source>
        <dbReference type="ARBA" id="ARBA00010400"/>
    </source>
</evidence>
<feature type="domain" description="RxLR effector PexRD54 WY" evidence="8">
    <location>
        <begin position="165"/>
        <end position="206"/>
    </location>
</feature>
<dbReference type="SMR" id="E0W5E5"/>
<keyword evidence="6" id="KW-0843">Virulence</keyword>
<dbReference type="GO" id="GO:0005576">
    <property type="term" value="C:extracellular region"/>
    <property type="evidence" value="ECO:0007669"/>
    <property type="project" value="UniProtKB-SubCell"/>
</dbReference>
<dbReference type="EMBL" id="JN253946">
    <property type="protein sequence ID" value="AEK80759.1"/>
    <property type="molecule type" value="Genomic_DNA"/>
</dbReference>
<feature type="domain" description="RxLR effector PexRD54 WY" evidence="8">
    <location>
        <begin position="257"/>
        <end position="298"/>
    </location>
</feature>
<protein>
    <submittedName>
        <fullName evidence="9">Avh150</fullName>
    </submittedName>
</protein>
<dbReference type="EMBL" id="JN253944">
    <property type="protein sequence ID" value="AEK80757.1"/>
    <property type="molecule type" value="Genomic_DNA"/>
</dbReference>
<sequence length="489" mass="55489">MRLHQLVAVASALLLLVQSATAEVTSNGKLRTDTAVQGGLRAHRATTDEEERALPVSGLETLSSTLKSTTTIDDELKALLAKGESADDVFKRLALNKAAGGLLSNPKLQQWIDYMKLANKQNPKKQTSLISTLTAHYGDDGLAKIIESAKLVPDTGTFAKRLQTEQMYRWMTQGEAPKDVFRLLRLNKAGYKLFEMPQVNAWMKYVDTFNKKYPRMKTTMYSELRNRFDEETLVEMLIKARSVPSTEAIATRVQAEQTLRWLNTGKSPESIFTLLKFNSAKQKDTLLENPLFVSWLKYTDDFNERYPRREDLAVTSMLEHFSSDTLAKMVVDGSKSPSIQSIAKRLDTEMFLAWNKKGDAPGTVFTLLKLNKAGDNLFDSPLLTMWQKYIAFFREKNPSQRVNELSILRKHFNDANLSKMLLDAEKVPSTKAYASDLLDDLLIRWMAGETDPRKVYAWLRVEGSAEYDVARGLYDSYVKFYKQHTALNS</sequence>
<evidence type="ECO:0000313" key="9">
    <source>
        <dbReference type="EMBL" id="AEK80757.1"/>
    </source>
</evidence>
<proteinExistence type="inferred from homology"/>
<comment type="similarity">
    <text evidence="3">Belongs to the RxLR effector family.</text>
</comment>
<dbReference type="OrthoDB" id="93524at2759"/>
<dbReference type="GO" id="GO:0043657">
    <property type="term" value="C:host cell"/>
    <property type="evidence" value="ECO:0007669"/>
    <property type="project" value="UniProtKB-SubCell"/>
</dbReference>
<evidence type="ECO:0000256" key="7">
    <source>
        <dbReference type="SAM" id="SignalP"/>
    </source>
</evidence>
<dbReference type="EMBL" id="JN253945">
    <property type="protein sequence ID" value="AEK80758.1"/>
    <property type="molecule type" value="Genomic_DNA"/>
</dbReference>
<evidence type="ECO:0000313" key="10">
    <source>
        <dbReference type="EMBL" id="AEK80758.1"/>
    </source>
</evidence>
<evidence type="ECO:0000256" key="4">
    <source>
        <dbReference type="ARBA" id="ARBA00022525"/>
    </source>
</evidence>
<comment type="subcellular location">
    <subcellularLocation>
        <location evidence="1">Host cell</location>
    </subcellularLocation>
    <subcellularLocation>
        <location evidence="2">Secreted</location>
    </subcellularLocation>
</comment>
<dbReference type="KEGG" id="psoj:PHYSODRAFT_286249"/>
<dbReference type="Pfam" id="PF22748">
    <property type="entry name" value="PexRD54_WY"/>
    <property type="match status" value="2"/>
</dbReference>
<evidence type="ECO:0000256" key="2">
    <source>
        <dbReference type="ARBA" id="ARBA00004613"/>
    </source>
</evidence>
<evidence type="ECO:0000313" key="11">
    <source>
        <dbReference type="EMBL" id="AEK80759.1"/>
    </source>
</evidence>
<gene>
    <name evidence="9" type="primary">Avh</name>
</gene>
<dbReference type="HOGENOM" id="CLU_021192_3_0_1"/>
<dbReference type="AlphaFoldDB" id="E0W5E5"/>
<evidence type="ECO:0000256" key="1">
    <source>
        <dbReference type="ARBA" id="ARBA00004340"/>
    </source>
</evidence>
<keyword evidence="5 7" id="KW-0732">Signal</keyword>
<accession>E0W5E5</accession>
<evidence type="ECO:0000256" key="5">
    <source>
        <dbReference type="ARBA" id="ARBA00022729"/>
    </source>
</evidence>
<dbReference type="OMA" id="LMYHKET"/>
<evidence type="ECO:0000256" key="6">
    <source>
        <dbReference type="ARBA" id="ARBA00023026"/>
    </source>
</evidence>